<dbReference type="EMBL" id="BMPI01000035">
    <property type="protein sequence ID" value="GGM53709.1"/>
    <property type="molecule type" value="Genomic_DNA"/>
</dbReference>
<gene>
    <name evidence="1" type="ORF">GCM10007977_064140</name>
</gene>
<keyword evidence="2" id="KW-1185">Reference proteome</keyword>
<reference evidence="1" key="1">
    <citation type="journal article" date="2014" name="Int. J. Syst. Evol. Microbiol.">
        <title>Complete genome sequence of Corynebacterium casei LMG S-19264T (=DSM 44701T), isolated from a smear-ripened cheese.</title>
        <authorList>
            <consortium name="US DOE Joint Genome Institute (JGI-PGF)"/>
            <person name="Walter F."/>
            <person name="Albersmeier A."/>
            <person name="Kalinowski J."/>
            <person name="Ruckert C."/>
        </authorList>
    </citation>
    <scope>NUCLEOTIDE SEQUENCE</scope>
    <source>
        <strain evidence="1">JCM 19831</strain>
    </source>
</reference>
<accession>A0A917U2J8</accession>
<dbReference type="Gene3D" id="3.10.150.10">
    <property type="entry name" value="DNA Polymerase III, subunit A, domain 2"/>
    <property type="match status" value="1"/>
</dbReference>
<dbReference type="Proteomes" id="UP000642070">
    <property type="component" value="Unassembled WGS sequence"/>
</dbReference>
<reference evidence="1" key="2">
    <citation type="submission" date="2020-09" db="EMBL/GenBank/DDBJ databases">
        <authorList>
            <person name="Sun Q."/>
            <person name="Ohkuma M."/>
        </authorList>
    </citation>
    <scope>NUCLEOTIDE SEQUENCE</scope>
    <source>
        <strain evidence="1">JCM 19831</strain>
    </source>
</reference>
<organism evidence="1 2">
    <name type="scientific">Dactylosporangium sucinum</name>
    <dbReference type="NCBI Taxonomy" id="1424081"/>
    <lineage>
        <taxon>Bacteria</taxon>
        <taxon>Bacillati</taxon>
        <taxon>Actinomycetota</taxon>
        <taxon>Actinomycetes</taxon>
        <taxon>Micromonosporales</taxon>
        <taxon>Micromonosporaceae</taxon>
        <taxon>Dactylosporangium</taxon>
    </lineage>
</organism>
<name>A0A917U2J8_9ACTN</name>
<dbReference type="InterPro" id="IPR046938">
    <property type="entry name" value="DNA_clamp_sf"/>
</dbReference>
<dbReference type="RefSeq" id="WP_190253720.1">
    <property type="nucleotide sequence ID" value="NZ_BMPI01000035.1"/>
</dbReference>
<sequence length="216" mass="23855">MSLTISTADFLGLLGDTIPFAFDDDDLPAINSINLVWDGDKLHTQATDRFRMAWSSWHPDDDPERDVQGDIFNQPGSGDDPWQILIPVDDAGHLVKTYKLPVKESFAPLTLDVFDGKLTVKRHRDTGHPAITTVIEGRMMEFPDLRQALANADVVSKVDGIAFTAKLLADFAKVRPRGPFELRFTGEHSTTLVTIGERFVGAIQPVQLGDERAEAA</sequence>
<protein>
    <submittedName>
        <fullName evidence="1">Uncharacterized protein</fullName>
    </submittedName>
</protein>
<evidence type="ECO:0000313" key="2">
    <source>
        <dbReference type="Proteomes" id="UP000642070"/>
    </source>
</evidence>
<evidence type="ECO:0000313" key="1">
    <source>
        <dbReference type="EMBL" id="GGM53709.1"/>
    </source>
</evidence>
<comment type="caution">
    <text evidence="1">The sequence shown here is derived from an EMBL/GenBank/DDBJ whole genome shotgun (WGS) entry which is preliminary data.</text>
</comment>
<proteinExistence type="predicted"/>
<dbReference type="SUPFAM" id="SSF55979">
    <property type="entry name" value="DNA clamp"/>
    <property type="match status" value="1"/>
</dbReference>
<dbReference type="AlphaFoldDB" id="A0A917U2J8"/>